<evidence type="ECO:0000259" key="5">
    <source>
        <dbReference type="PROSITE" id="PS50977"/>
    </source>
</evidence>
<keyword evidence="3" id="KW-0804">Transcription</keyword>
<protein>
    <submittedName>
        <fullName evidence="6">TetR/AcrR family transcriptional regulator</fullName>
    </submittedName>
</protein>
<keyword evidence="1" id="KW-0805">Transcription regulation</keyword>
<dbReference type="PANTHER" id="PTHR47506">
    <property type="entry name" value="TRANSCRIPTIONAL REGULATORY PROTEIN"/>
    <property type="match status" value="1"/>
</dbReference>
<dbReference type="Proteomes" id="UP001056201">
    <property type="component" value="Chromosome 1"/>
</dbReference>
<sequence length="205" mass="21580">MNAKTERREATHERILDTASRAIRRTGYQGTGVADLMKQAGLTHGGFYAHFSSRDAMLAEAIQRAGEQSAARLAANAARRRARGASPLRALVEVYLSHAHLAEAEQGCALAALLSEMPRQPDEVREASAARVQRFIDSVRAVLPEGEPPERAAAIAAALVGGLQLARALGDNAQGRAVLAATRKALLAQDDSVTAPAARRAASAG</sequence>
<organism evidence="6 7">
    <name type="scientific">Aquincola tertiaricarbonis</name>
    <dbReference type="NCBI Taxonomy" id="391953"/>
    <lineage>
        <taxon>Bacteria</taxon>
        <taxon>Pseudomonadati</taxon>
        <taxon>Pseudomonadota</taxon>
        <taxon>Betaproteobacteria</taxon>
        <taxon>Burkholderiales</taxon>
        <taxon>Sphaerotilaceae</taxon>
        <taxon>Aquincola</taxon>
    </lineage>
</organism>
<accession>A0ABY4SAD9</accession>
<evidence type="ECO:0000256" key="1">
    <source>
        <dbReference type="ARBA" id="ARBA00023015"/>
    </source>
</evidence>
<evidence type="ECO:0000256" key="3">
    <source>
        <dbReference type="ARBA" id="ARBA00023163"/>
    </source>
</evidence>
<reference evidence="6" key="1">
    <citation type="submission" date="2022-05" db="EMBL/GenBank/DDBJ databases">
        <title>An RpoN-dependent PEP-CTERM gene is involved in floc formation of an Aquincola tertiaricarbonis strain.</title>
        <authorList>
            <person name="Qiu D."/>
            <person name="Xia M."/>
        </authorList>
    </citation>
    <scope>NUCLEOTIDE SEQUENCE</scope>
    <source>
        <strain evidence="6">RN12</strain>
    </source>
</reference>
<gene>
    <name evidence="6" type="ORF">MW290_06620</name>
</gene>
<dbReference type="InterPro" id="IPR036271">
    <property type="entry name" value="Tet_transcr_reg_TetR-rel_C_sf"/>
</dbReference>
<evidence type="ECO:0000256" key="2">
    <source>
        <dbReference type="ARBA" id="ARBA00023125"/>
    </source>
</evidence>
<proteinExistence type="predicted"/>
<dbReference type="Pfam" id="PF16925">
    <property type="entry name" value="TetR_C_13"/>
    <property type="match status" value="1"/>
</dbReference>
<evidence type="ECO:0000256" key="4">
    <source>
        <dbReference type="PROSITE-ProRule" id="PRU00335"/>
    </source>
</evidence>
<dbReference type="Pfam" id="PF00440">
    <property type="entry name" value="TetR_N"/>
    <property type="match status" value="1"/>
</dbReference>
<evidence type="ECO:0000313" key="6">
    <source>
        <dbReference type="EMBL" id="URI08240.1"/>
    </source>
</evidence>
<dbReference type="SUPFAM" id="SSF48498">
    <property type="entry name" value="Tetracyclin repressor-like, C-terminal domain"/>
    <property type="match status" value="1"/>
</dbReference>
<dbReference type="EMBL" id="CP097635">
    <property type="protein sequence ID" value="URI08240.1"/>
    <property type="molecule type" value="Genomic_DNA"/>
</dbReference>
<dbReference type="InterPro" id="IPR001647">
    <property type="entry name" value="HTH_TetR"/>
</dbReference>
<evidence type="ECO:0000313" key="7">
    <source>
        <dbReference type="Proteomes" id="UP001056201"/>
    </source>
</evidence>
<feature type="DNA-binding region" description="H-T-H motif" evidence="4">
    <location>
        <begin position="32"/>
        <end position="51"/>
    </location>
</feature>
<name>A0ABY4SAD9_AQUTE</name>
<dbReference type="InterPro" id="IPR011075">
    <property type="entry name" value="TetR_C"/>
</dbReference>
<dbReference type="RefSeq" id="WP_250196462.1">
    <property type="nucleotide sequence ID" value="NZ_CP097635.1"/>
</dbReference>
<keyword evidence="2 4" id="KW-0238">DNA-binding</keyword>
<dbReference type="PANTHER" id="PTHR47506:SF7">
    <property type="entry name" value="TRANSCRIPTIONAL REGULATORY PROTEIN"/>
    <property type="match status" value="1"/>
</dbReference>
<dbReference type="PROSITE" id="PS50977">
    <property type="entry name" value="HTH_TETR_2"/>
    <property type="match status" value="1"/>
</dbReference>
<dbReference type="Gene3D" id="1.10.357.10">
    <property type="entry name" value="Tetracycline Repressor, domain 2"/>
    <property type="match status" value="1"/>
</dbReference>
<dbReference type="InterPro" id="IPR009057">
    <property type="entry name" value="Homeodomain-like_sf"/>
</dbReference>
<keyword evidence="7" id="KW-1185">Reference proteome</keyword>
<dbReference type="Gene3D" id="1.10.10.60">
    <property type="entry name" value="Homeodomain-like"/>
    <property type="match status" value="1"/>
</dbReference>
<feature type="domain" description="HTH tetR-type" evidence="5">
    <location>
        <begin position="9"/>
        <end position="69"/>
    </location>
</feature>
<dbReference type="PRINTS" id="PR00455">
    <property type="entry name" value="HTHTETR"/>
</dbReference>
<dbReference type="SUPFAM" id="SSF46689">
    <property type="entry name" value="Homeodomain-like"/>
    <property type="match status" value="1"/>
</dbReference>